<dbReference type="OrthoDB" id="9798257at2"/>
<dbReference type="RefSeq" id="WP_056949973.1">
    <property type="nucleotide sequence ID" value="NZ_AZDJ01000002.1"/>
</dbReference>
<protein>
    <submittedName>
        <fullName evidence="9">Sugar transport system permease protein</fullName>
    </submittedName>
</protein>
<feature type="domain" description="ABC transmembrane type-1" evidence="8">
    <location>
        <begin position="73"/>
        <end position="289"/>
    </location>
</feature>
<dbReference type="InterPro" id="IPR000515">
    <property type="entry name" value="MetI-like"/>
</dbReference>
<proteinExistence type="inferred from homology"/>
<dbReference type="AlphaFoldDB" id="A0A0R1JRS8"/>
<dbReference type="PANTHER" id="PTHR30193">
    <property type="entry name" value="ABC TRANSPORTER PERMEASE PROTEIN"/>
    <property type="match status" value="1"/>
</dbReference>
<dbReference type="EMBL" id="AZDJ01000002">
    <property type="protein sequence ID" value="KRK74085.1"/>
    <property type="molecule type" value="Genomic_DNA"/>
</dbReference>
<evidence type="ECO:0000256" key="2">
    <source>
        <dbReference type="ARBA" id="ARBA00022448"/>
    </source>
</evidence>
<evidence type="ECO:0000256" key="3">
    <source>
        <dbReference type="ARBA" id="ARBA00022475"/>
    </source>
</evidence>
<dbReference type="SUPFAM" id="SSF161098">
    <property type="entry name" value="MetI-like"/>
    <property type="match status" value="1"/>
</dbReference>
<evidence type="ECO:0000256" key="7">
    <source>
        <dbReference type="RuleBase" id="RU363032"/>
    </source>
</evidence>
<dbReference type="STRING" id="1291734.FD02_GL001408"/>
<dbReference type="PROSITE" id="PS50928">
    <property type="entry name" value="ABC_TM1"/>
    <property type="match status" value="1"/>
</dbReference>
<reference evidence="9 10" key="1">
    <citation type="journal article" date="2015" name="Genome Announc.">
        <title>Expanding the biotechnology potential of lactobacilli through comparative genomics of 213 strains and associated genera.</title>
        <authorList>
            <person name="Sun Z."/>
            <person name="Harris H.M."/>
            <person name="McCann A."/>
            <person name="Guo C."/>
            <person name="Argimon S."/>
            <person name="Zhang W."/>
            <person name="Yang X."/>
            <person name="Jeffery I.B."/>
            <person name="Cooney J.C."/>
            <person name="Kagawa T.F."/>
            <person name="Liu W."/>
            <person name="Song Y."/>
            <person name="Salvetti E."/>
            <person name="Wrobel A."/>
            <person name="Rasinkangas P."/>
            <person name="Parkhill J."/>
            <person name="Rea M.C."/>
            <person name="O'Sullivan O."/>
            <person name="Ritari J."/>
            <person name="Douillard F.P."/>
            <person name="Paul Ross R."/>
            <person name="Yang R."/>
            <person name="Briner A.E."/>
            <person name="Felis G.E."/>
            <person name="de Vos W.M."/>
            <person name="Barrangou R."/>
            <person name="Klaenhammer T.R."/>
            <person name="Caufield P.W."/>
            <person name="Cui Y."/>
            <person name="Zhang H."/>
            <person name="O'Toole P.W."/>
        </authorList>
    </citation>
    <scope>NUCLEOTIDE SEQUENCE [LARGE SCALE GENOMIC DNA]</scope>
    <source>
        <strain evidence="9 10">JCM 17158</strain>
    </source>
</reference>
<evidence type="ECO:0000313" key="9">
    <source>
        <dbReference type="EMBL" id="KRK74085.1"/>
    </source>
</evidence>
<name>A0A0R1JRS8_9LACO</name>
<keyword evidence="4 7" id="KW-0812">Transmembrane</keyword>
<dbReference type="CDD" id="cd06261">
    <property type="entry name" value="TM_PBP2"/>
    <property type="match status" value="1"/>
</dbReference>
<dbReference type="InterPro" id="IPR035906">
    <property type="entry name" value="MetI-like_sf"/>
</dbReference>
<dbReference type="Proteomes" id="UP000051804">
    <property type="component" value="Unassembled WGS sequence"/>
</dbReference>
<comment type="caution">
    <text evidence="9">The sequence shown here is derived from an EMBL/GenBank/DDBJ whole genome shotgun (WGS) entry which is preliminary data.</text>
</comment>
<evidence type="ECO:0000259" key="8">
    <source>
        <dbReference type="PROSITE" id="PS50928"/>
    </source>
</evidence>
<dbReference type="PATRIC" id="fig|1291734.4.peg.1448"/>
<keyword evidence="5 7" id="KW-1133">Transmembrane helix</keyword>
<feature type="transmembrane region" description="Helical" evidence="7">
    <location>
        <begin position="12"/>
        <end position="35"/>
    </location>
</feature>
<dbReference type="Gene3D" id="1.10.3720.10">
    <property type="entry name" value="MetI-like"/>
    <property type="match status" value="1"/>
</dbReference>
<evidence type="ECO:0000256" key="1">
    <source>
        <dbReference type="ARBA" id="ARBA00004651"/>
    </source>
</evidence>
<evidence type="ECO:0000256" key="5">
    <source>
        <dbReference type="ARBA" id="ARBA00022989"/>
    </source>
</evidence>
<feature type="transmembrane region" description="Helical" evidence="7">
    <location>
        <begin position="79"/>
        <end position="99"/>
    </location>
</feature>
<evidence type="ECO:0000256" key="6">
    <source>
        <dbReference type="ARBA" id="ARBA00023136"/>
    </source>
</evidence>
<feature type="transmembrane region" description="Helical" evidence="7">
    <location>
        <begin position="268"/>
        <end position="289"/>
    </location>
</feature>
<comment type="similarity">
    <text evidence="7">Belongs to the binding-protein-dependent transport system permease family.</text>
</comment>
<comment type="subcellular location">
    <subcellularLocation>
        <location evidence="1 7">Cell membrane</location>
        <topology evidence="1 7">Multi-pass membrane protein</topology>
    </subcellularLocation>
</comment>
<evidence type="ECO:0000256" key="4">
    <source>
        <dbReference type="ARBA" id="ARBA00022692"/>
    </source>
</evidence>
<accession>A0A0R1JRS8</accession>
<dbReference type="GO" id="GO:0005886">
    <property type="term" value="C:plasma membrane"/>
    <property type="evidence" value="ECO:0007669"/>
    <property type="project" value="UniProtKB-SubCell"/>
</dbReference>
<keyword evidence="6 7" id="KW-0472">Membrane</keyword>
<feature type="transmembrane region" description="Helical" evidence="7">
    <location>
        <begin position="111"/>
        <end position="133"/>
    </location>
</feature>
<keyword evidence="3" id="KW-1003">Cell membrane</keyword>
<feature type="transmembrane region" description="Helical" evidence="7">
    <location>
        <begin position="160"/>
        <end position="181"/>
    </location>
</feature>
<dbReference type="GO" id="GO:0055085">
    <property type="term" value="P:transmembrane transport"/>
    <property type="evidence" value="ECO:0007669"/>
    <property type="project" value="InterPro"/>
</dbReference>
<keyword evidence="2 7" id="KW-0813">Transport</keyword>
<keyword evidence="9" id="KW-0762">Sugar transport</keyword>
<sequence length="302" mass="33672">MARSSERKRDITQAAAFVLPMLLVLLIFTLFPIFYSLYLSFNKVNLVGDVSYNFVGFKNFTNAITDERVIIALKNTLKYVVVVVPIQSILALVLATVLNSGIRFQKTFRSLLFIPTLTSSSALTLIFMFIFSLNGPLNSLLLDLHILNNPINYLNDQGSVMWAIIVMNIWSTVPMFMTIYLSGLQDIDSAMYEAADIDGANMFQKWFKITVPQIAPVTNYVVMMGLTSTFQLFDQPYIVSGGSGGPNNATLTLSLVIYQYAFRQFGTMGYASAIALLLTIAIFVVSMIFRHFSSENVTGEGR</sequence>
<dbReference type="Pfam" id="PF00528">
    <property type="entry name" value="BPD_transp_1"/>
    <property type="match status" value="1"/>
</dbReference>
<keyword evidence="10" id="KW-1185">Reference proteome</keyword>
<gene>
    <name evidence="9" type="ORF">FD02_GL001408</name>
</gene>
<evidence type="ECO:0000313" key="10">
    <source>
        <dbReference type="Proteomes" id="UP000051804"/>
    </source>
</evidence>
<organism evidence="9 10">
    <name type="scientific">Lacticaseibacillus nasuensis JCM 17158</name>
    <dbReference type="NCBI Taxonomy" id="1291734"/>
    <lineage>
        <taxon>Bacteria</taxon>
        <taxon>Bacillati</taxon>
        <taxon>Bacillota</taxon>
        <taxon>Bacilli</taxon>
        <taxon>Lactobacillales</taxon>
        <taxon>Lactobacillaceae</taxon>
        <taxon>Lacticaseibacillus</taxon>
    </lineage>
</organism>
<dbReference type="InterPro" id="IPR051393">
    <property type="entry name" value="ABC_transporter_permease"/>
</dbReference>
<dbReference type="PANTHER" id="PTHR30193:SF37">
    <property type="entry name" value="INNER MEMBRANE ABC TRANSPORTER PERMEASE PROTEIN YCJO"/>
    <property type="match status" value="1"/>
</dbReference>